<gene>
    <name evidence="1" type="ORF">QI031_28845</name>
</gene>
<dbReference type="EMBL" id="CP124543">
    <property type="protein sequence ID" value="WGV25682.1"/>
    <property type="molecule type" value="Genomic_DNA"/>
</dbReference>
<dbReference type="AlphaFoldDB" id="A0AAJ6NS99"/>
<proteinExistence type="predicted"/>
<dbReference type="Proteomes" id="UP001223520">
    <property type="component" value="Chromosome"/>
</dbReference>
<dbReference type="RefSeq" id="WP_281482969.1">
    <property type="nucleotide sequence ID" value="NZ_CP124543.1"/>
</dbReference>
<name>A0AAJ6NS99_9CYAN</name>
<reference evidence="1 2" key="1">
    <citation type="journal article" date="2023" name="Limnol Oceanogr Lett">
        <title>Environmental adaptations by the intertidal Antarctic cyanobacterium Halotia branconii CENA392 as revealed using long-read genome sequencing.</title>
        <authorList>
            <person name="Dextro R.B."/>
            <person name="Delbaje E."/>
            <person name="Freitas P.N.N."/>
            <person name="Geraldes V."/>
            <person name="Pinto E."/>
            <person name="Long P.F."/>
            <person name="Fiore M.F."/>
        </authorList>
    </citation>
    <scope>NUCLEOTIDE SEQUENCE [LARGE SCALE GENOMIC DNA]</scope>
    <source>
        <strain evidence="1 2">CENA392</strain>
    </source>
</reference>
<accession>A0AAJ6NS99</accession>
<sequence>MDSSRTPQQDEQTVNNLDFNPILTSCESEIKDGISANFDPMPQPDPSQDNSVYNFNAILDGLLD</sequence>
<protein>
    <submittedName>
        <fullName evidence="1">Uncharacterized protein</fullName>
    </submittedName>
</protein>
<evidence type="ECO:0000313" key="2">
    <source>
        <dbReference type="Proteomes" id="UP001223520"/>
    </source>
</evidence>
<organism evidence="1 2">
    <name type="scientific">Halotia branconii CENA392</name>
    <dbReference type="NCBI Taxonomy" id="1539056"/>
    <lineage>
        <taxon>Bacteria</taxon>
        <taxon>Bacillati</taxon>
        <taxon>Cyanobacteriota</taxon>
        <taxon>Cyanophyceae</taxon>
        <taxon>Nostocales</taxon>
        <taxon>Nodulariaceae</taxon>
        <taxon>Halotia</taxon>
    </lineage>
</organism>
<keyword evidence="2" id="KW-1185">Reference proteome</keyword>
<dbReference type="KEGG" id="hbq:QI031_28845"/>
<evidence type="ECO:0000313" key="1">
    <source>
        <dbReference type="EMBL" id="WGV25682.1"/>
    </source>
</evidence>